<evidence type="ECO:0000313" key="12">
    <source>
        <dbReference type="Proteomes" id="UP000199126"/>
    </source>
</evidence>
<evidence type="ECO:0000256" key="6">
    <source>
        <dbReference type="ARBA" id="ARBA00022692"/>
    </source>
</evidence>
<dbReference type="Gene3D" id="1.10.3720.10">
    <property type="entry name" value="MetI-like"/>
    <property type="match status" value="1"/>
</dbReference>
<feature type="transmembrane region" description="Helical" evidence="9">
    <location>
        <begin position="211"/>
        <end position="234"/>
    </location>
</feature>
<evidence type="ECO:0000313" key="11">
    <source>
        <dbReference type="EMBL" id="SEO46496.1"/>
    </source>
</evidence>
<accession>A0A1H8PXF3</accession>
<dbReference type="SUPFAM" id="SSF161098">
    <property type="entry name" value="MetI-like"/>
    <property type="match status" value="1"/>
</dbReference>
<feature type="transmembrane region" description="Helical" evidence="9">
    <location>
        <begin position="246"/>
        <end position="264"/>
    </location>
</feature>
<dbReference type="Proteomes" id="UP000199126">
    <property type="component" value="Unassembled WGS sequence"/>
</dbReference>
<evidence type="ECO:0000256" key="5">
    <source>
        <dbReference type="ARBA" id="ARBA00022597"/>
    </source>
</evidence>
<keyword evidence="8 9" id="KW-0472">Membrane</keyword>
<dbReference type="InterPro" id="IPR050901">
    <property type="entry name" value="BP-dep_ABC_trans_perm"/>
</dbReference>
<feature type="transmembrane region" description="Helical" evidence="9">
    <location>
        <begin position="50"/>
        <end position="75"/>
    </location>
</feature>
<evidence type="ECO:0000256" key="1">
    <source>
        <dbReference type="ARBA" id="ARBA00004651"/>
    </source>
</evidence>
<sequence>MSLFDGVGAKLKEDAYNVATTPLETARDVRYTAAAMRRGELSPTKPLKTLGATLGALVLVSLLLFPIYWILIAALSGTGGSIYSSSGLRLFPEQPSLVPFLWVVGDLILPAYDISVNVPLTDLAVVFSTPQLAFLDASAVQPGTVGRIALGSFELFPGFEVGPVENPSTFKRFFGNSLTVAIPTVIIAMCLIVPASYALSRREFIFRRKILFVYVLLTQVGGGLGIALLIGLYTVYVQLGINDNKLALAVYYAATAVPFNTWLLKTYMDGIPVSYEEAAVVDGAPPWRVVTEVILPLSAAGLATVFIFTFLTGWTEFVVAQTLLGTDNYTLPVGLYSLISEYSIPWARFSAFALTFASPIMLVYLFAQRYIEGGLSFGGVEG</sequence>
<evidence type="ECO:0000259" key="10">
    <source>
        <dbReference type="PROSITE" id="PS50928"/>
    </source>
</evidence>
<evidence type="ECO:0000256" key="7">
    <source>
        <dbReference type="ARBA" id="ARBA00022989"/>
    </source>
</evidence>
<comment type="subcellular location">
    <subcellularLocation>
        <location evidence="1 9">Cell membrane</location>
        <topology evidence="1 9">Multi-pass membrane protein</topology>
    </subcellularLocation>
</comment>
<keyword evidence="7 9" id="KW-1133">Transmembrane helix</keyword>
<feature type="transmembrane region" description="Helical" evidence="9">
    <location>
        <begin position="180"/>
        <end position="199"/>
    </location>
</feature>
<dbReference type="PANTHER" id="PTHR32243:SF50">
    <property type="entry name" value="MALTOSE_MALTODEXTRIN TRANSPORT SYSTEM PERMEASE PROTEIN MALG"/>
    <property type="match status" value="1"/>
</dbReference>
<dbReference type="PROSITE" id="PS50928">
    <property type="entry name" value="ABC_TM1"/>
    <property type="match status" value="1"/>
</dbReference>
<reference evidence="12" key="1">
    <citation type="submission" date="2016-10" db="EMBL/GenBank/DDBJ databases">
        <authorList>
            <person name="Varghese N."/>
            <person name="Submissions S."/>
        </authorList>
    </citation>
    <scope>NUCLEOTIDE SEQUENCE [LARGE SCALE GENOMIC DNA]</scope>
    <source>
        <strain evidence="12">CGMCC 1.10121</strain>
    </source>
</reference>
<dbReference type="GO" id="GO:0005886">
    <property type="term" value="C:plasma membrane"/>
    <property type="evidence" value="ECO:0007669"/>
    <property type="project" value="UniProtKB-SubCell"/>
</dbReference>
<feature type="transmembrane region" description="Helical" evidence="9">
    <location>
        <begin position="293"/>
        <end position="314"/>
    </location>
</feature>
<dbReference type="EMBL" id="FODV01000002">
    <property type="protein sequence ID" value="SEO46496.1"/>
    <property type="molecule type" value="Genomic_DNA"/>
</dbReference>
<dbReference type="Pfam" id="PF00528">
    <property type="entry name" value="BPD_transp_1"/>
    <property type="match status" value="1"/>
</dbReference>
<proteinExistence type="inferred from homology"/>
<dbReference type="InterPro" id="IPR035906">
    <property type="entry name" value="MetI-like_sf"/>
</dbReference>
<feature type="transmembrane region" description="Helical" evidence="9">
    <location>
        <begin position="346"/>
        <end position="367"/>
    </location>
</feature>
<feature type="domain" description="ABC transmembrane type-1" evidence="10">
    <location>
        <begin position="174"/>
        <end position="367"/>
    </location>
</feature>
<dbReference type="PANTHER" id="PTHR32243">
    <property type="entry name" value="MALTOSE TRANSPORT SYSTEM PERMEASE-RELATED"/>
    <property type="match status" value="1"/>
</dbReference>
<keyword evidence="12" id="KW-1185">Reference proteome</keyword>
<protein>
    <submittedName>
        <fullName evidence="11">Carbohydrate ABC transporter membrane protein 2, CUT1 family (TC 3.A.1.1.-)</fullName>
    </submittedName>
</protein>
<evidence type="ECO:0000256" key="9">
    <source>
        <dbReference type="RuleBase" id="RU363032"/>
    </source>
</evidence>
<dbReference type="RefSeq" id="WP_089821914.1">
    <property type="nucleotide sequence ID" value="NZ_FODV01000002.1"/>
</dbReference>
<keyword evidence="6 9" id="KW-0812">Transmembrane</keyword>
<evidence type="ECO:0000256" key="4">
    <source>
        <dbReference type="ARBA" id="ARBA00022475"/>
    </source>
</evidence>
<gene>
    <name evidence="11" type="ORF">SAMN04487948_102544</name>
</gene>
<keyword evidence="4" id="KW-1003">Cell membrane</keyword>
<evidence type="ECO:0000256" key="2">
    <source>
        <dbReference type="ARBA" id="ARBA00009047"/>
    </source>
</evidence>
<comment type="similarity">
    <text evidence="2">Belongs to the binding-protein-dependent transport system permease family. MalFG subfamily.</text>
</comment>
<dbReference type="OrthoDB" id="11163at2157"/>
<dbReference type="AlphaFoldDB" id="A0A1H8PXF3"/>
<dbReference type="GO" id="GO:0055085">
    <property type="term" value="P:transmembrane transport"/>
    <property type="evidence" value="ECO:0007669"/>
    <property type="project" value="InterPro"/>
</dbReference>
<evidence type="ECO:0000256" key="3">
    <source>
        <dbReference type="ARBA" id="ARBA00022448"/>
    </source>
</evidence>
<keyword evidence="5" id="KW-0762">Sugar transport</keyword>
<organism evidence="11 12">
    <name type="scientific">Halogranum amylolyticum</name>
    <dbReference type="NCBI Taxonomy" id="660520"/>
    <lineage>
        <taxon>Archaea</taxon>
        <taxon>Methanobacteriati</taxon>
        <taxon>Methanobacteriota</taxon>
        <taxon>Stenosarchaea group</taxon>
        <taxon>Halobacteria</taxon>
        <taxon>Halobacteriales</taxon>
        <taxon>Haloferacaceae</taxon>
    </lineage>
</organism>
<name>A0A1H8PXF3_9EURY</name>
<keyword evidence="3 9" id="KW-0813">Transport</keyword>
<evidence type="ECO:0000256" key="8">
    <source>
        <dbReference type="ARBA" id="ARBA00023136"/>
    </source>
</evidence>
<dbReference type="CDD" id="cd06261">
    <property type="entry name" value="TM_PBP2"/>
    <property type="match status" value="1"/>
</dbReference>
<dbReference type="InterPro" id="IPR000515">
    <property type="entry name" value="MetI-like"/>
</dbReference>